<comment type="caution">
    <text evidence="4">The sequence shown here is derived from an EMBL/GenBank/DDBJ whole genome shotgun (WGS) entry which is preliminary data.</text>
</comment>
<dbReference type="PANTHER" id="PTHR11800:SF13">
    <property type="entry name" value="DNA-DIRECTED RNA POLYMERASES I AND III SUBUNIT RPAC1"/>
    <property type="match status" value="1"/>
</dbReference>
<proteinExistence type="predicted"/>
<reference evidence="4 5" key="1">
    <citation type="journal article" date="2017" name="Environ. Microbiol.">
        <title>Decay of the glycolytic pathway and adaptation to intranuclear parasitism within Enterocytozoonidae microsporidia.</title>
        <authorList>
            <person name="Wiredu Boakye D."/>
            <person name="Jaroenlak P."/>
            <person name="Prachumwat A."/>
            <person name="Williams T.A."/>
            <person name="Bateman K.S."/>
            <person name="Itsathitphaisarn O."/>
            <person name="Sritunyalucksana K."/>
            <person name="Paszkiewicz K.H."/>
            <person name="Moore K.A."/>
            <person name="Stentiford G.D."/>
            <person name="Williams B.A."/>
        </authorList>
    </citation>
    <scope>NUCLEOTIDE SEQUENCE [LARGE SCALE GENOMIC DNA]</scope>
    <source>
        <strain evidence="4 5">GB1</strain>
    </source>
</reference>
<dbReference type="Proteomes" id="UP000192639">
    <property type="component" value="Unassembled WGS sequence"/>
</dbReference>
<evidence type="ECO:0000256" key="2">
    <source>
        <dbReference type="ARBA" id="ARBA00023163"/>
    </source>
</evidence>
<protein>
    <submittedName>
        <fullName evidence="4">RPAC1</fullName>
    </submittedName>
</protein>
<dbReference type="GO" id="GO:0006361">
    <property type="term" value="P:transcription initiation at RNA polymerase I promoter"/>
    <property type="evidence" value="ECO:0007669"/>
    <property type="project" value="EnsemblFungi"/>
</dbReference>
<dbReference type="GO" id="GO:0055029">
    <property type="term" value="C:nuclear DNA-directed RNA polymerase complex"/>
    <property type="evidence" value="ECO:0007669"/>
    <property type="project" value="UniProtKB-ARBA"/>
</dbReference>
<dbReference type="GO" id="GO:0046983">
    <property type="term" value="F:protein dimerization activity"/>
    <property type="evidence" value="ECO:0007669"/>
    <property type="project" value="InterPro"/>
</dbReference>
<keyword evidence="5" id="KW-1185">Reference proteome</keyword>
<dbReference type="OrthoDB" id="270173at2759"/>
<dbReference type="PANTHER" id="PTHR11800">
    <property type="entry name" value="DNA-DIRECTED RNA POLYMERASE"/>
    <property type="match status" value="1"/>
</dbReference>
<keyword evidence="2" id="KW-0804">Transcription</keyword>
<feature type="domain" description="DNA-directed RNA polymerase RpoA/D/Rpb3-type" evidence="3">
    <location>
        <begin position="47"/>
        <end position="269"/>
    </location>
</feature>
<organism evidence="4 5">
    <name type="scientific">Enterospora canceri</name>
    <dbReference type="NCBI Taxonomy" id="1081671"/>
    <lineage>
        <taxon>Eukaryota</taxon>
        <taxon>Fungi</taxon>
        <taxon>Fungi incertae sedis</taxon>
        <taxon>Microsporidia</taxon>
        <taxon>Enterocytozoonidae</taxon>
        <taxon>Enterospora</taxon>
    </lineage>
</organism>
<dbReference type="SUPFAM" id="SSF56553">
    <property type="entry name" value="Insert subdomain of RNA polymerase alpha subunit"/>
    <property type="match status" value="1"/>
</dbReference>
<dbReference type="InterPro" id="IPR050518">
    <property type="entry name" value="Rpo3/RPB3_RNA_Pol_subunit"/>
</dbReference>
<dbReference type="Pfam" id="PF01193">
    <property type="entry name" value="RNA_pol_L"/>
    <property type="match status" value="1"/>
</dbReference>
<dbReference type="GO" id="GO:0006362">
    <property type="term" value="P:transcription elongation by RNA polymerase I"/>
    <property type="evidence" value="ECO:0007669"/>
    <property type="project" value="EnsemblFungi"/>
</dbReference>
<dbReference type="GO" id="GO:0006384">
    <property type="term" value="P:transcription initiation at RNA polymerase III promoter"/>
    <property type="evidence" value="ECO:0007669"/>
    <property type="project" value="EnsemblFungi"/>
</dbReference>
<dbReference type="VEuPathDB" id="MicrosporidiaDB:ECANGB1_1462"/>
<dbReference type="EMBL" id="LWDP01000043">
    <property type="protein sequence ID" value="ORD93852.1"/>
    <property type="molecule type" value="Genomic_DNA"/>
</dbReference>
<dbReference type="GO" id="GO:0005736">
    <property type="term" value="C:RNA polymerase I complex"/>
    <property type="evidence" value="ECO:0007669"/>
    <property type="project" value="EnsemblFungi"/>
</dbReference>
<gene>
    <name evidence="4" type="primary">RPAC1</name>
    <name evidence="4" type="ORF">ECANGB1_1462</name>
</gene>
<dbReference type="SUPFAM" id="SSF55257">
    <property type="entry name" value="RBP11-like subunits of RNA polymerase"/>
    <property type="match status" value="1"/>
</dbReference>
<dbReference type="GO" id="GO:0006363">
    <property type="term" value="P:termination of RNA polymerase I transcription"/>
    <property type="evidence" value="ECO:0007669"/>
    <property type="project" value="EnsemblFungi"/>
</dbReference>
<dbReference type="GO" id="GO:0006386">
    <property type="term" value="P:termination of RNA polymerase III transcription"/>
    <property type="evidence" value="ECO:0007669"/>
    <property type="project" value="EnsemblFungi"/>
</dbReference>
<evidence type="ECO:0000313" key="5">
    <source>
        <dbReference type="Proteomes" id="UP000192639"/>
    </source>
</evidence>
<evidence type="ECO:0000259" key="3">
    <source>
        <dbReference type="SMART" id="SM00662"/>
    </source>
</evidence>
<dbReference type="Gene3D" id="3.30.70.20">
    <property type="match status" value="1"/>
</dbReference>
<dbReference type="InterPro" id="IPR011263">
    <property type="entry name" value="DNA-dir_RNA_pol_RpoA/D/Rpb3"/>
</dbReference>
<accession>A0A1Y1S621</accession>
<dbReference type="InterPro" id="IPR036643">
    <property type="entry name" value="RNApol_insert_sf"/>
</dbReference>
<evidence type="ECO:0000256" key="1">
    <source>
        <dbReference type="ARBA" id="ARBA00022478"/>
    </source>
</evidence>
<dbReference type="InterPro" id="IPR036603">
    <property type="entry name" value="RBP11-like"/>
</dbReference>
<dbReference type="GO" id="GO:0005666">
    <property type="term" value="C:RNA polymerase III complex"/>
    <property type="evidence" value="ECO:0007669"/>
    <property type="project" value="EnsemblFungi"/>
</dbReference>
<dbReference type="GO" id="GO:0042797">
    <property type="term" value="P:tRNA transcription by RNA polymerase III"/>
    <property type="evidence" value="ECO:0007669"/>
    <property type="project" value="EnsemblFungi"/>
</dbReference>
<sequence length="278" mass="31717">MKYFVQMAEQIYKEDGIEFRDCGERKTGIEEFLGSMEYTKVSETGTELEFDLVNCKAPLANALRRIMLAEIRTVAFHDVTVSVNDSIFPDEYVAHRIGLVCIKSEEKEIVAKLDVSNRTKENMDVMSDDIVCDGLVIKSGILLCRLAPGQSIKMEMGIGGGRGREHAKWSPVSMCSYRLMPRLVLRREFREEEAKKLQGCCSKGVIKIVKKKAVVVEPRKETMSREVVRVFGDDVELSRVEDHFCFRVEGIMENGIEILKQGISEMRNKSRRILHEIE</sequence>
<dbReference type="AlphaFoldDB" id="A0A1Y1S621"/>
<keyword evidence="1" id="KW-0240">DNA-directed RNA polymerase</keyword>
<dbReference type="Gene3D" id="3.30.1360.10">
    <property type="entry name" value="RNA polymerase, RBP11-like subunit"/>
    <property type="match status" value="1"/>
</dbReference>
<evidence type="ECO:0000313" key="4">
    <source>
        <dbReference type="EMBL" id="ORD93852.1"/>
    </source>
</evidence>
<dbReference type="Gene3D" id="2.170.120.12">
    <property type="entry name" value="DNA-directed RNA polymerase, insert domain"/>
    <property type="match status" value="1"/>
</dbReference>
<dbReference type="SMART" id="SM00662">
    <property type="entry name" value="RPOLD"/>
    <property type="match status" value="1"/>
</dbReference>
<dbReference type="GO" id="GO:0003899">
    <property type="term" value="F:DNA-directed RNA polymerase activity"/>
    <property type="evidence" value="ECO:0007669"/>
    <property type="project" value="EnsemblFungi"/>
</dbReference>
<name>A0A1Y1S621_9MICR</name>